<dbReference type="SMART" id="SM00271">
    <property type="entry name" value="DnaJ"/>
    <property type="match status" value="1"/>
</dbReference>
<evidence type="ECO:0000256" key="4">
    <source>
        <dbReference type="ARBA" id="ARBA00023180"/>
    </source>
</evidence>
<dbReference type="GO" id="GO:0052689">
    <property type="term" value="F:carboxylic ester hydrolase activity"/>
    <property type="evidence" value="ECO:0007669"/>
    <property type="project" value="UniProtKB-KW"/>
</dbReference>
<dbReference type="Gene3D" id="2.60.260.20">
    <property type="entry name" value="Urease metallochaperone UreE, N-terminal domain"/>
    <property type="match status" value="2"/>
</dbReference>
<dbReference type="GO" id="GO:0051082">
    <property type="term" value="F:unfolded protein binding"/>
    <property type="evidence" value="ECO:0007669"/>
    <property type="project" value="InterPro"/>
</dbReference>
<dbReference type="OrthoDB" id="550424at2759"/>
<dbReference type="InterPro" id="IPR001623">
    <property type="entry name" value="DnaJ_domain"/>
</dbReference>
<dbReference type="Pfam" id="PF00135">
    <property type="entry name" value="COesterase"/>
    <property type="match status" value="1"/>
</dbReference>
<dbReference type="Pfam" id="PF00226">
    <property type="entry name" value="DnaJ"/>
    <property type="match status" value="1"/>
</dbReference>
<proteinExistence type="inferred from homology"/>
<keyword evidence="4" id="KW-0325">Glycoprotein</keyword>
<evidence type="ECO:0000313" key="8">
    <source>
        <dbReference type="Proteomes" id="UP000094527"/>
    </source>
</evidence>
<dbReference type="InterPro" id="IPR019826">
    <property type="entry name" value="Carboxylesterase_B_AS"/>
</dbReference>
<reference evidence="7 8" key="1">
    <citation type="journal article" date="2016" name="Genome Biol. Evol.">
        <title>Gene Family Evolution Reflects Adaptation to Soil Environmental Stressors in the Genome of the Collembolan Orchesella cincta.</title>
        <authorList>
            <person name="Faddeeva-Vakhrusheva A."/>
            <person name="Derks M.F."/>
            <person name="Anvar S.Y."/>
            <person name="Agamennone V."/>
            <person name="Suring W."/>
            <person name="Smit S."/>
            <person name="van Straalen N.M."/>
            <person name="Roelofs D."/>
        </authorList>
    </citation>
    <scope>NUCLEOTIDE SEQUENCE [LARGE SCALE GENOMIC DNA]</scope>
    <source>
        <tissue evidence="7">Mixed pool</tissue>
    </source>
</reference>
<dbReference type="Proteomes" id="UP000094527">
    <property type="component" value="Unassembled WGS sequence"/>
</dbReference>
<feature type="region of interest" description="Disordered" evidence="5">
    <location>
        <begin position="922"/>
        <end position="941"/>
    </location>
</feature>
<keyword evidence="2" id="KW-0719">Serine esterase</keyword>
<dbReference type="Gene3D" id="3.40.50.1820">
    <property type="entry name" value="alpha/beta hydrolase"/>
    <property type="match status" value="1"/>
</dbReference>
<protein>
    <submittedName>
        <fullName evidence="7">Venom carboxylesterase-6</fullName>
    </submittedName>
</protein>
<evidence type="ECO:0000313" key="7">
    <source>
        <dbReference type="EMBL" id="ODM99005.1"/>
    </source>
</evidence>
<dbReference type="GO" id="GO:0006457">
    <property type="term" value="P:protein folding"/>
    <property type="evidence" value="ECO:0007669"/>
    <property type="project" value="InterPro"/>
</dbReference>
<dbReference type="STRING" id="48709.A0A1D2N280"/>
<sequence>MVYEFYRVLGIPKDAKDEEIKKAYKHLALFYNPKRHSRRPKTPEDPLMSKKEKAMKEMTEELHRANMYLSVSEAYDILSDPEKRAIYDQFGEKALKEGLVGPDGFIAPYIYHGDPDATFKEFFGTDNPFAELVAAACAPMDAFVSKESQGFRPKDQPILKILPITYEDAYNGALRKILLPKRYVCGDGSSLETRDRVLTLQIPPGAVDEMEFNFPNEGDESPSMQPADIIFRLQLQPHPVFKREGNNLIQNVTVNLYEALCGVIVPVNTLDGRSFRVYNVHLIQPGYEKLIKGEGMPILDEKGRKGDLIIRFKVRYPNKLDAPQRQQLKSALDPQFQTNPGGTIYDRKPPATLVIPKKCICIPYATPPLNELRFRAPEPWNKSWDGVRDATSYSPKCKQFHLIAKFITGKEDCLFLNVYTHQYQKDEEIPLEDEELVPVIVYLHGGLFMHGSGEWYKPKYMLDSNVVLVTLNYRLGALGFLNLGAEGIDGNMGLKDQVLALHWIQRNIRNFGGNPKKVTIMGESAGGACVHYHLLSHKSRDLFTRAISQSGNALVAWSSQDDPEEQAFRFAAQMNCMKSSNKTKIAKCLRNADADKIARSQRSAADILHHRHALYAPTIEKAGEEAFISALPQDIIKAGNISKIPWMVGVNSEEGLIYSAPILRNETIRSELNKNWTLWAPTLFRYENEPNKDEISEQIRTYYLGNASAEISMATLHNITTFLSDRSFFEGLHNSLLLHRGQHPVFPYVYAYEGKFSFAKLVFGMTFALPAAADVVVSRSWKWFLSTVLGRPEPSYGVSHGDELPLLFNLPFQSELKENGKTFGDYEMSKTLVATWTAFAKDGIPPAINGTAWPVLGSYNLDSDLLDLGTTDEVYSNLTVASGPIQFLKINRTCEVVDEPFHSRANFWKKLNLLPYKQNNNSTEQCDKEECDDDPLSENEL</sequence>
<dbReference type="InterPro" id="IPR002939">
    <property type="entry name" value="DnaJ_C"/>
</dbReference>
<name>A0A1D2N280_ORCCI</name>
<dbReference type="AlphaFoldDB" id="A0A1D2N280"/>
<dbReference type="SUPFAM" id="SSF49493">
    <property type="entry name" value="HSP40/DnaJ peptide-binding domain"/>
    <property type="match status" value="2"/>
</dbReference>
<comment type="similarity">
    <text evidence="1">Belongs to the type-B carboxylesterase/lipase family.</text>
</comment>
<dbReference type="SUPFAM" id="SSF46565">
    <property type="entry name" value="Chaperone J-domain"/>
    <property type="match status" value="1"/>
</dbReference>
<keyword evidence="8" id="KW-1185">Reference proteome</keyword>
<evidence type="ECO:0000256" key="1">
    <source>
        <dbReference type="ARBA" id="ARBA00005964"/>
    </source>
</evidence>
<evidence type="ECO:0000259" key="6">
    <source>
        <dbReference type="PROSITE" id="PS50076"/>
    </source>
</evidence>
<accession>A0A1D2N280</accession>
<dbReference type="CDD" id="cd10747">
    <property type="entry name" value="DnaJ_C"/>
    <property type="match status" value="1"/>
</dbReference>
<dbReference type="PANTHER" id="PTHR43142">
    <property type="entry name" value="CARBOXYLIC ESTER HYDROLASE"/>
    <property type="match status" value="1"/>
</dbReference>
<dbReference type="PRINTS" id="PR00625">
    <property type="entry name" value="JDOMAIN"/>
</dbReference>
<dbReference type="InterPro" id="IPR008971">
    <property type="entry name" value="HSP40/DnaJ_pept-bd"/>
</dbReference>
<dbReference type="Pfam" id="PF01556">
    <property type="entry name" value="DnaJ_C"/>
    <property type="match status" value="1"/>
</dbReference>
<organism evidence="7 8">
    <name type="scientific">Orchesella cincta</name>
    <name type="common">Springtail</name>
    <name type="synonym">Podura cincta</name>
    <dbReference type="NCBI Taxonomy" id="48709"/>
    <lineage>
        <taxon>Eukaryota</taxon>
        <taxon>Metazoa</taxon>
        <taxon>Ecdysozoa</taxon>
        <taxon>Arthropoda</taxon>
        <taxon>Hexapoda</taxon>
        <taxon>Collembola</taxon>
        <taxon>Entomobryomorpha</taxon>
        <taxon>Entomobryoidea</taxon>
        <taxon>Orchesellidae</taxon>
        <taxon>Orchesellinae</taxon>
        <taxon>Orchesella</taxon>
    </lineage>
</organism>
<dbReference type="InterPro" id="IPR029058">
    <property type="entry name" value="AB_hydrolase_fold"/>
</dbReference>
<evidence type="ECO:0000256" key="2">
    <source>
        <dbReference type="ARBA" id="ARBA00022487"/>
    </source>
</evidence>
<dbReference type="InterPro" id="IPR002018">
    <property type="entry name" value="CarbesteraseB"/>
</dbReference>
<gene>
    <name evidence="7" type="ORF">Ocin01_07666</name>
</gene>
<dbReference type="SUPFAM" id="SSF53474">
    <property type="entry name" value="alpha/beta-Hydrolases"/>
    <property type="match status" value="1"/>
</dbReference>
<dbReference type="Gene3D" id="1.10.287.110">
    <property type="entry name" value="DnaJ domain"/>
    <property type="match status" value="1"/>
</dbReference>
<evidence type="ECO:0000256" key="5">
    <source>
        <dbReference type="SAM" id="MobiDB-lite"/>
    </source>
</evidence>
<dbReference type="PROSITE" id="PS50076">
    <property type="entry name" value="DNAJ_2"/>
    <property type="match status" value="1"/>
</dbReference>
<dbReference type="PANTHER" id="PTHR43142:SF1">
    <property type="entry name" value="CARBOXYLIC ESTER HYDROLASE"/>
    <property type="match status" value="1"/>
</dbReference>
<evidence type="ECO:0000256" key="3">
    <source>
        <dbReference type="ARBA" id="ARBA00022801"/>
    </source>
</evidence>
<comment type="caution">
    <text evidence="7">The sequence shown here is derived from an EMBL/GenBank/DDBJ whole genome shotgun (WGS) entry which is preliminary data.</text>
</comment>
<feature type="domain" description="J" evidence="6">
    <location>
        <begin position="4"/>
        <end position="91"/>
    </location>
</feature>
<dbReference type="PROSITE" id="PS00122">
    <property type="entry name" value="CARBOXYLESTERASE_B_1"/>
    <property type="match status" value="1"/>
</dbReference>
<feature type="compositionally biased region" description="Acidic residues" evidence="5">
    <location>
        <begin position="927"/>
        <end position="941"/>
    </location>
</feature>
<keyword evidence="3" id="KW-0378">Hydrolase</keyword>
<dbReference type="FunFam" id="2.60.260.20:FF:000006">
    <property type="entry name" value="DnaJ subfamily B member 13"/>
    <property type="match status" value="1"/>
</dbReference>
<dbReference type="CDD" id="cd06257">
    <property type="entry name" value="DnaJ"/>
    <property type="match status" value="1"/>
</dbReference>
<dbReference type="InterPro" id="IPR036869">
    <property type="entry name" value="J_dom_sf"/>
</dbReference>
<dbReference type="EMBL" id="LJIJ01000304">
    <property type="protein sequence ID" value="ODM99005.1"/>
    <property type="molecule type" value="Genomic_DNA"/>
</dbReference>